<organism evidence="2">
    <name type="scientific">Prymnesium polylepis</name>
    <dbReference type="NCBI Taxonomy" id="72548"/>
    <lineage>
        <taxon>Eukaryota</taxon>
        <taxon>Haptista</taxon>
        <taxon>Haptophyta</taxon>
        <taxon>Prymnesiophyceae</taxon>
        <taxon>Prymnesiales</taxon>
        <taxon>Prymnesiaceae</taxon>
        <taxon>Prymnesium</taxon>
    </lineage>
</organism>
<evidence type="ECO:0000256" key="1">
    <source>
        <dbReference type="SAM" id="MobiDB-lite"/>
    </source>
</evidence>
<name>A0A7S4HDG1_9EUKA</name>
<feature type="region of interest" description="Disordered" evidence="1">
    <location>
        <begin position="1"/>
        <end position="69"/>
    </location>
</feature>
<protein>
    <submittedName>
        <fullName evidence="2">Uncharacterized protein</fullName>
    </submittedName>
</protein>
<dbReference type="AlphaFoldDB" id="A0A7S4HDG1"/>
<dbReference type="EMBL" id="HBKO01002522">
    <property type="protein sequence ID" value="CAE2195922.1"/>
    <property type="molecule type" value="Transcribed_RNA"/>
</dbReference>
<gene>
    <name evidence="2" type="ORF">CPOL0286_LOCUS1276</name>
</gene>
<evidence type="ECO:0000313" key="2">
    <source>
        <dbReference type="EMBL" id="CAE2195922.1"/>
    </source>
</evidence>
<reference evidence="2" key="1">
    <citation type="submission" date="2021-01" db="EMBL/GenBank/DDBJ databases">
        <authorList>
            <person name="Corre E."/>
            <person name="Pelletier E."/>
            <person name="Niang G."/>
            <person name="Scheremetjew M."/>
            <person name="Finn R."/>
            <person name="Kale V."/>
            <person name="Holt S."/>
            <person name="Cochrane G."/>
            <person name="Meng A."/>
            <person name="Brown T."/>
            <person name="Cohen L."/>
        </authorList>
    </citation>
    <scope>NUCLEOTIDE SEQUENCE</scope>
    <source>
        <strain evidence="2">UIO037</strain>
    </source>
</reference>
<accession>A0A7S4HDG1</accession>
<sequence length="183" mass="20839">MGRMRKGSIGMPKAKKKKVVHFEEPQEVEGDEAGDRDPTPSSPPPHLPPPEREAAPSSPSAAAVSGLRAERRKAVQAEAEAYRLHAAARSACELSERLLDAQMRRVSRAMKQKGYSDAYWRPRLGKAEEKWWAARLKAEEKLREIAVCTARRLGVELALERAKIRSIRRRLRRRHVFGLMRWL</sequence>
<proteinExistence type="predicted"/>